<dbReference type="HOGENOM" id="CLU_124487_0_0_3"/>
<dbReference type="eggNOG" id="ENOG502ZQCI">
    <property type="taxonomic scope" value="Bacteria"/>
</dbReference>
<dbReference type="Proteomes" id="UP000010366">
    <property type="component" value="Chromosome"/>
</dbReference>
<evidence type="ECO:0008006" key="3">
    <source>
        <dbReference type="Google" id="ProtNLM"/>
    </source>
</evidence>
<evidence type="ECO:0000313" key="1">
    <source>
        <dbReference type="EMBL" id="AFY96298.1"/>
    </source>
</evidence>
<accession>K9UNR8</accession>
<name>K9UNR8_CHAP6</name>
<protein>
    <recommendedName>
        <fullName evidence="3">Type IV pilin PilA</fullName>
    </recommendedName>
</protein>
<sequence length="192" mass="22344">MSIKKSDYEQVLSQYSNHTEAIELLKQYRPYLEMIPSIRRSEESLITMPLPVVQLRKVTIGQQLNQFSPITATSKTILLPCDLAYLMCDPEWKIKMGGEIIIFIHRPEEDLSDLLARWRQTQVLLDHDYEWVMPQYYRHIICESGEYLYPLFVLFPQTPEHIQKGLIGAHLPVVTTPILQMPQAELTSSDRA</sequence>
<dbReference type="EMBL" id="CP003600">
    <property type="protein sequence ID" value="AFY96298.1"/>
    <property type="molecule type" value="Genomic_DNA"/>
</dbReference>
<evidence type="ECO:0000313" key="2">
    <source>
        <dbReference type="Proteomes" id="UP000010366"/>
    </source>
</evidence>
<dbReference type="STRING" id="1173020.Cha6605_5411"/>
<organism evidence="1 2">
    <name type="scientific">Chamaesiphon minutus (strain ATCC 27169 / PCC 6605)</name>
    <dbReference type="NCBI Taxonomy" id="1173020"/>
    <lineage>
        <taxon>Bacteria</taxon>
        <taxon>Bacillati</taxon>
        <taxon>Cyanobacteriota</taxon>
        <taxon>Cyanophyceae</taxon>
        <taxon>Gomontiellales</taxon>
        <taxon>Chamaesiphonaceae</taxon>
        <taxon>Chamaesiphon</taxon>
    </lineage>
</organism>
<gene>
    <name evidence="1" type="ORF">Cha6605_5411</name>
</gene>
<dbReference type="PATRIC" id="fig|1173020.3.peg.6215"/>
<keyword evidence="2" id="KW-1185">Reference proteome</keyword>
<dbReference type="OrthoDB" id="467906at2"/>
<dbReference type="RefSeq" id="WP_015162381.1">
    <property type="nucleotide sequence ID" value="NC_019697.1"/>
</dbReference>
<dbReference type="KEGG" id="cmp:Cha6605_5411"/>
<reference evidence="1 2" key="1">
    <citation type="submission" date="2012-05" db="EMBL/GenBank/DDBJ databases">
        <title>Finished chromosome of genome of Chamaesiphon sp. PCC 6605.</title>
        <authorList>
            <consortium name="US DOE Joint Genome Institute"/>
            <person name="Gugger M."/>
            <person name="Coursin T."/>
            <person name="Rippka R."/>
            <person name="Tandeau De Marsac N."/>
            <person name="Huntemann M."/>
            <person name="Wei C.-L."/>
            <person name="Han J."/>
            <person name="Detter J.C."/>
            <person name="Han C."/>
            <person name="Tapia R."/>
            <person name="Chen A."/>
            <person name="Kyrpides N."/>
            <person name="Mavromatis K."/>
            <person name="Markowitz V."/>
            <person name="Szeto E."/>
            <person name="Ivanova N."/>
            <person name="Pagani I."/>
            <person name="Pati A."/>
            <person name="Goodwin L."/>
            <person name="Nordberg H.P."/>
            <person name="Cantor M.N."/>
            <person name="Hua S.X."/>
            <person name="Woyke T."/>
            <person name="Kerfeld C.A."/>
        </authorList>
    </citation>
    <scope>NUCLEOTIDE SEQUENCE [LARGE SCALE GENOMIC DNA]</scope>
    <source>
        <strain evidence="2">ATCC 27169 / PCC 6605</strain>
    </source>
</reference>
<proteinExistence type="predicted"/>
<dbReference type="AlphaFoldDB" id="K9UNR8"/>